<reference evidence="5 6" key="1">
    <citation type="journal article" date="1992" name="Lakartidningen">
        <title>[Penicillin V and not amoxicillin is the first choice preparation in acute otitis].</title>
        <authorList>
            <person name="Kamme C."/>
            <person name="Lundgren K."/>
            <person name="Prellner K."/>
        </authorList>
    </citation>
    <scope>NUCLEOTIDE SEQUENCE [LARGE SCALE GENOMIC DNA]</scope>
    <source>
        <strain evidence="5 6">PC2777IV</strain>
    </source>
</reference>
<dbReference type="Proteomes" id="UP000325013">
    <property type="component" value="Unassembled WGS sequence"/>
</dbReference>
<keyword evidence="3" id="KW-0786">Thiamine pyrophosphate</keyword>
<proteinExistence type="inferred from homology"/>
<evidence type="ECO:0000256" key="2">
    <source>
        <dbReference type="ARBA" id="ARBA00007131"/>
    </source>
</evidence>
<dbReference type="FunFam" id="3.40.50.970:FF:000129">
    <property type="entry name" value="Transketolase"/>
    <property type="match status" value="1"/>
</dbReference>
<gene>
    <name evidence="5" type="ORF">EPJ67_02755</name>
</gene>
<organism evidence="5 6">
    <name type="scientific">Brachyspira aalborgi</name>
    <dbReference type="NCBI Taxonomy" id="29522"/>
    <lineage>
        <taxon>Bacteria</taxon>
        <taxon>Pseudomonadati</taxon>
        <taxon>Spirochaetota</taxon>
        <taxon>Spirochaetia</taxon>
        <taxon>Brachyspirales</taxon>
        <taxon>Brachyspiraceae</taxon>
        <taxon>Brachyspira</taxon>
    </lineage>
</organism>
<evidence type="ECO:0000313" key="5">
    <source>
        <dbReference type="EMBL" id="TXJ57597.1"/>
    </source>
</evidence>
<dbReference type="InterPro" id="IPR029061">
    <property type="entry name" value="THDP-binding"/>
</dbReference>
<evidence type="ECO:0000259" key="4">
    <source>
        <dbReference type="SMART" id="SM00861"/>
    </source>
</evidence>
<name>A0A5C8G725_9SPIR</name>
<feature type="domain" description="Transketolase-like pyrimidine-binding" evidence="4">
    <location>
        <begin position="1"/>
        <end position="163"/>
    </location>
</feature>
<sequence>MRKTFIKTLIDCAKKDDSIFVLVGDLGYNVFEEFESLFPDRYINVGVSEQNMTGIAAGLSNEGYKVLTYSIGNFNTLRCLEQIRNDICYHNLNVKIASVGAGFSYGSQGYTHFAIEDIAVMRVLPNMRVYSPASVNEMEFTTREIFKEKSPCYIRIGSSALELGYNIKKGKINIVRDGEDILILCAGNILSNAIEACKILEVKGISVCLASVYSLEPFDTNFILEKIKNINKIITIEEHGIGGLFSIVSEIVSNYDIVLKGLYIKKDAYQYADSQDYMRKKYSLDADGIAENIKNIIK</sequence>
<dbReference type="Pfam" id="PF02779">
    <property type="entry name" value="Transket_pyr"/>
    <property type="match status" value="1"/>
</dbReference>
<dbReference type="Pfam" id="PF02780">
    <property type="entry name" value="Transketolase_C"/>
    <property type="match status" value="1"/>
</dbReference>
<accession>A0A5C8G725</accession>
<dbReference type="SUPFAM" id="SSF52922">
    <property type="entry name" value="TK C-terminal domain-like"/>
    <property type="match status" value="1"/>
</dbReference>
<dbReference type="InterPro" id="IPR051157">
    <property type="entry name" value="PDH/Transketolase"/>
</dbReference>
<dbReference type="SMART" id="SM00861">
    <property type="entry name" value="Transket_pyr"/>
    <property type="match status" value="1"/>
</dbReference>
<evidence type="ECO:0000256" key="1">
    <source>
        <dbReference type="ARBA" id="ARBA00001964"/>
    </source>
</evidence>
<comment type="caution">
    <text evidence="5">The sequence shown here is derived from an EMBL/GenBank/DDBJ whole genome shotgun (WGS) entry which is preliminary data.</text>
</comment>
<dbReference type="AlphaFoldDB" id="A0A5C8G725"/>
<dbReference type="Gene3D" id="3.40.50.920">
    <property type="match status" value="1"/>
</dbReference>
<dbReference type="EMBL" id="SAYJ01000011">
    <property type="protein sequence ID" value="TXJ57597.1"/>
    <property type="molecule type" value="Genomic_DNA"/>
</dbReference>
<dbReference type="SUPFAM" id="SSF52518">
    <property type="entry name" value="Thiamin diphosphate-binding fold (THDP-binding)"/>
    <property type="match status" value="1"/>
</dbReference>
<dbReference type="OrthoDB" id="9803371at2"/>
<dbReference type="InterPro" id="IPR005475">
    <property type="entry name" value="Transketolase-like_Pyr-bd"/>
</dbReference>
<comment type="cofactor">
    <cofactor evidence="1">
        <name>thiamine diphosphate</name>
        <dbReference type="ChEBI" id="CHEBI:58937"/>
    </cofactor>
</comment>
<dbReference type="InterPro" id="IPR033248">
    <property type="entry name" value="Transketolase_C"/>
</dbReference>
<comment type="similarity">
    <text evidence="2">Belongs to the transketolase family.</text>
</comment>
<dbReference type="RefSeq" id="WP_147528187.1">
    <property type="nucleotide sequence ID" value="NZ_SAYJ01000011.1"/>
</dbReference>
<dbReference type="InterPro" id="IPR009014">
    <property type="entry name" value="Transketo_C/PFOR_II"/>
</dbReference>
<dbReference type="CDD" id="cd07033">
    <property type="entry name" value="TPP_PYR_DXS_TK_like"/>
    <property type="match status" value="1"/>
</dbReference>
<protein>
    <submittedName>
        <fullName evidence="5">Transketolase</fullName>
    </submittedName>
</protein>
<dbReference type="Gene3D" id="3.40.50.970">
    <property type="match status" value="1"/>
</dbReference>
<dbReference type="PANTHER" id="PTHR43825">
    <property type="entry name" value="PYRUVATE DEHYDROGENASE E1 COMPONENT"/>
    <property type="match status" value="1"/>
</dbReference>
<evidence type="ECO:0000256" key="3">
    <source>
        <dbReference type="ARBA" id="ARBA00023052"/>
    </source>
</evidence>
<evidence type="ECO:0000313" key="6">
    <source>
        <dbReference type="Proteomes" id="UP000325013"/>
    </source>
</evidence>
<dbReference type="PANTHER" id="PTHR43825:SF5">
    <property type="entry name" value="HYPOTHETICAL TRANSKETOLASE FAMILY PROTEIN"/>
    <property type="match status" value="1"/>
</dbReference>